<gene>
    <name evidence="8" type="ORF">DHEL01_v211199</name>
</gene>
<evidence type="ECO:0000256" key="1">
    <source>
        <dbReference type="ARBA" id="ARBA00004123"/>
    </source>
</evidence>
<dbReference type="Gene3D" id="2.60.200.20">
    <property type="match status" value="1"/>
</dbReference>
<sequence>MWVLESDGDLFRGRRLWLSPGKRYLFGRTSQAQDSGGGGFVIQDQTISRKHLTIEVGVVTEGDGANLEKRSLVTIEDLKTKKGTLVNGEQIKGQRFNLVRDTNEIKVGHYRETLRITWQPVVLSFSFSEKELETDPWAAIRHKLEPFDVKYIAGYDHVNTTHVVSKRRNTSKVLQALITGRYIVVEGFMQAIVEAATPKAGDVNGAQSSALEMDFDASWPDAMRYLPPKADAPGADRPDEIFAPDERRRNVFNGYTFIFYERRRFEELRPAITHGKGKALLCEVQPDLTSTDEFVRYVKAIAGEKGLGEFEDGGEGKGVVVVRYTPSPGHENAGWYLSFYSQVALRLDHRPVEPRDFLPAILDVDPGQLRRPLEFDSTQRDQARHLQDHEVNSESHVLSVDLDETHEREVVEAQPPQPPQPPKTRRRDRPAPRSRFKGFDTGIDEDDEESDPASRPGAGAGAVISQDMFTAQPGETPAVENPPQRKRPLPEPDRDIMEDIAPTAAALKRRRLEAGEENILPRGQTTLPVPDEEANEQQHPQQKGPDRGKAAVGGKKGKRIVQREEDLLDLAIQYREEEEAIAQAERDRLARQLRDGDIDYEAIRRLTIVEAMDIRRPQERRTREQDIHEGRWDPRWNGRKNFKKFRKQGETAGRPQQRVIMSLEPARASVHGIGNDYWLVEDGCAQGRRSKETSQMANSQNQAGPQSTAVRARRPAGRAKERNSYAIGSDDSGDNEEAAACNDSSLADVTDLNGGHEPARSKKGKTIMRQSQAAARRNETQVLPSRSQKRGAMESPTSEKPAKRRAVRTAMTAAEESDEDDESDDGLNFRFGKRR</sequence>
<comment type="similarity">
    <text evidence="5">Belongs to the Nibrin family.</text>
</comment>
<dbReference type="AlphaFoldDB" id="A0A2P5HJI0"/>
<evidence type="ECO:0000313" key="8">
    <source>
        <dbReference type="EMBL" id="POS70406.1"/>
    </source>
</evidence>
<comment type="caution">
    <text evidence="8">The sequence shown here is derived from an EMBL/GenBank/DDBJ whole genome shotgun (WGS) entry which is preliminary data.</text>
</comment>
<dbReference type="InParanoid" id="A0A2P5HJI0"/>
<dbReference type="InterPro" id="IPR032429">
    <property type="entry name" value="Nibrin_BRCT2"/>
</dbReference>
<feature type="compositionally biased region" description="Acidic residues" evidence="6">
    <location>
        <begin position="815"/>
        <end position="825"/>
    </location>
</feature>
<keyword evidence="4" id="KW-0539">Nucleus</keyword>
<accession>A0A2P5HJI0</accession>
<dbReference type="GO" id="GO:0030870">
    <property type="term" value="C:Mre11 complex"/>
    <property type="evidence" value="ECO:0007669"/>
    <property type="project" value="InterPro"/>
</dbReference>
<dbReference type="InterPro" id="IPR043014">
    <property type="entry name" value="Nibrin_BRCT2_sf"/>
</dbReference>
<keyword evidence="9" id="KW-1185">Reference proteome</keyword>
<protein>
    <submittedName>
        <fullName evidence="8">FHA domain-containing protein</fullName>
    </submittedName>
</protein>
<keyword evidence="3" id="KW-0234">DNA repair</keyword>
<dbReference type="EMBL" id="MAVT02001650">
    <property type="protein sequence ID" value="POS70406.1"/>
    <property type="molecule type" value="Genomic_DNA"/>
</dbReference>
<evidence type="ECO:0000256" key="5">
    <source>
        <dbReference type="ARBA" id="ARBA00044757"/>
    </source>
</evidence>
<dbReference type="InterPro" id="IPR008984">
    <property type="entry name" value="SMAD_FHA_dom_sf"/>
</dbReference>
<feature type="domain" description="FHA" evidence="7">
    <location>
        <begin position="24"/>
        <end position="91"/>
    </location>
</feature>
<dbReference type="PANTHER" id="PTHR12162">
    <property type="entry name" value="NIBRIN-RELATED"/>
    <property type="match status" value="1"/>
</dbReference>
<evidence type="ECO:0000259" key="7">
    <source>
        <dbReference type="PROSITE" id="PS50006"/>
    </source>
</evidence>
<evidence type="ECO:0000256" key="4">
    <source>
        <dbReference type="ARBA" id="ARBA00023242"/>
    </source>
</evidence>
<reference evidence="8" key="1">
    <citation type="submission" date="2017-09" db="EMBL/GenBank/DDBJ databases">
        <title>Polyketide synthases of a Diaporthe helianthi virulent isolate.</title>
        <authorList>
            <person name="Baroncelli R."/>
        </authorList>
    </citation>
    <scope>NUCLEOTIDE SEQUENCE [LARGE SCALE GENOMIC DNA]</scope>
    <source>
        <strain evidence="8">7/96</strain>
    </source>
</reference>
<dbReference type="InterPro" id="IPR000253">
    <property type="entry name" value="FHA_dom"/>
</dbReference>
<dbReference type="OrthoDB" id="552194at2759"/>
<dbReference type="PANTHER" id="PTHR12162:SF0">
    <property type="entry name" value="NIBRIN"/>
    <property type="match status" value="1"/>
</dbReference>
<feature type="compositionally biased region" description="Acidic residues" evidence="6">
    <location>
        <begin position="442"/>
        <end position="451"/>
    </location>
</feature>
<feature type="region of interest" description="Disordered" evidence="6">
    <location>
        <begin position="376"/>
        <end position="460"/>
    </location>
</feature>
<dbReference type="Proteomes" id="UP000094444">
    <property type="component" value="Unassembled WGS sequence"/>
</dbReference>
<evidence type="ECO:0000256" key="3">
    <source>
        <dbReference type="ARBA" id="ARBA00023204"/>
    </source>
</evidence>
<feature type="region of interest" description="Disordered" evidence="6">
    <location>
        <begin position="514"/>
        <end position="558"/>
    </location>
</feature>
<dbReference type="Pfam" id="PF16508">
    <property type="entry name" value="NIBRIN_BRCT_II"/>
    <property type="match status" value="1"/>
</dbReference>
<comment type="subcellular location">
    <subcellularLocation>
        <location evidence="1">Nucleus</location>
    </subcellularLocation>
</comment>
<keyword evidence="2" id="KW-0227">DNA damage</keyword>
<organism evidence="8 9">
    <name type="scientific">Diaporthe helianthi</name>
    <dbReference type="NCBI Taxonomy" id="158607"/>
    <lineage>
        <taxon>Eukaryota</taxon>
        <taxon>Fungi</taxon>
        <taxon>Dikarya</taxon>
        <taxon>Ascomycota</taxon>
        <taxon>Pezizomycotina</taxon>
        <taxon>Sordariomycetes</taxon>
        <taxon>Sordariomycetidae</taxon>
        <taxon>Diaporthales</taxon>
        <taxon>Diaporthaceae</taxon>
        <taxon>Diaporthe</taxon>
    </lineage>
</organism>
<feature type="region of interest" description="Disordered" evidence="6">
    <location>
        <begin position="688"/>
        <end position="835"/>
    </location>
</feature>
<proteinExistence type="inferred from homology"/>
<evidence type="ECO:0000256" key="6">
    <source>
        <dbReference type="SAM" id="MobiDB-lite"/>
    </source>
</evidence>
<dbReference type="InterPro" id="IPR040227">
    <property type="entry name" value="Nibrin-rel"/>
</dbReference>
<dbReference type="GO" id="GO:0003684">
    <property type="term" value="F:damaged DNA binding"/>
    <property type="evidence" value="ECO:0007669"/>
    <property type="project" value="TreeGrafter"/>
</dbReference>
<feature type="compositionally biased region" description="Basic residues" evidence="6">
    <location>
        <begin position="423"/>
        <end position="436"/>
    </location>
</feature>
<dbReference type="GO" id="GO:0007095">
    <property type="term" value="P:mitotic G2 DNA damage checkpoint signaling"/>
    <property type="evidence" value="ECO:0007669"/>
    <property type="project" value="InterPro"/>
</dbReference>
<feature type="region of interest" description="Disordered" evidence="6">
    <location>
        <begin position="473"/>
        <end position="495"/>
    </location>
</feature>
<feature type="compositionally biased region" description="Basic and acidic residues" evidence="6">
    <location>
        <begin position="376"/>
        <end position="393"/>
    </location>
</feature>
<dbReference type="Gene3D" id="3.40.50.10980">
    <property type="entry name" value="Nibrin, BRCT2 domain"/>
    <property type="match status" value="1"/>
</dbReference>
<dbReference type="STRING" id="158607.A0A2P5HJI0"/>
<name>A0A2P5HJI0_DIAHE</name>
<dbReference type="PROSITE" id="PS50006">
    <property type="entry name" value="FHA_DOMAIN"/>
    <property type="match status" value="1"/>
</dbReference>
<dbReference type="SMART" id="SM00240">
    <property type="entry name" value="FHA"/>
    <property type="match status" value="1"/>
</dbReference>
<evidence type="ECO:0000256" key="2">
    <source>
        <dbReference type="ARBA" id="ARBA00022763"/>
    </source>
</evidence>
<dbReference type="GO" id="GO:0000724">
    <property type="term" value="P:double-strand break repair via homologous recombination"/>
    <property type="evidence" value="ECO:0007669"/>
    <property type="project" value="TreeGrafter"/>
</dbReference>
<dbReference type="Pfam" id="PF00498">
    <property type="entry name" value="FHA"/>
    <property type="match status" value="1"/>
</dbReference>
<feature type="compositionally biased region" description="Polar residues" evidence="6">
    <location>
        <begin position="693"/>
        <end position="709"/>
    </location>
</feature>
<dbReference type="SUPFAM" id="SSF49879">
    <property type="entry name" value="SMAD/FHA domain"/>
    <property type="match status" value="1"/>
</dbReference>
<evidence type="ECO:0000313" key="9">
    <source>
        <dbReference type="Proteomes" id="UP000094444"/>
    </source>
</evidence>